<comment type="caution">
    <text evidence="3">The sequence shown here is derived from an EMBL/GenBank/DDBJ whole genome shotgun (WGS) entry which is preliminary data.</text>
</comment>
<dbReference type="PANTHER" id="PTHR21240">
    <property type="entry name" value="2-AMINO-3-CARBOXYLMUCONATE-6-SEMIALDEHYDE DECARBOXYLASE"/>
    <property type="match status" value="1"/>
</dbReference>
<gene>
    <name evidence="3" type="ORF">DB30_00665</name>
</gene>
<dbReference type="Proteomes" id="UP000031599">
    <property type="component" value="Unassembled WGS sequence"/>
</dbReference>
<evidence type="ECO:0000313" key="3">
    <source>
        <dbReference type="EMBL" id="KIG18380.1"/>
    </source>
</evidence>
<evidence type="ECO:0000259" key="2">
    <source>
        <dbReference type="Pfam" id="PF04909"/>
    </source>
</evidence>
<organism evidence="3 4">
    <name type="scientific">Enhygromyxa salina</name>
    <dbReference type="NCBI Taxonomy" id="215803"/>
    <lineage>
        <taxon>Bacteria</taxon>
        <taxon>Pseudomonadati</taxon>
        <taxon>Myxococcota</taxon>
        <taxon>Polyangia</taxon>
        <taxon>Nannocystales</taxon>
        <taxon>Nannocystaceae</taxon>
        <taxon>Enhygromyxa</taxon>
    </lineage>
</organism>
<dbReference type="GO" id="GO:0016787">
    <property type="term" value="F:hydrolase activity"/>
    <property type="evidence" value="ECO:0007669"/>
    <property type="project" value="InterPro"/>
</dbReference>
<dbReference type="GO" id="GO:0016831">
    <property type="term" value="F:carboxy-lyase activity"/>
    <property type="evidence" value="ECO:0007669"/>
    <property type="project" value="InterPro"/>
</dbReference>
<evidence type="ECO:0000313" key="4">
    <source>
        <dbReference type="Proteomes" id="UP000031599"/>
    </source>
</evidence>
<dbReference type="PANTHER" id="PTHR21240:SF28">
    <property type="entry name" value="ISO-OROTATE DECARBOXYLASE (EUROFUNG)"/>
    <property type="match status" value="1"/>
</dbReference>
<dbReference type="SUPFAM" id="SSF51556">
    <property type="entry name" value="Metallo-dependent hydrolases"/>
    <property type="match status" value="1"/>
</dbReference>
<dbReference type="EMBL" id="JMCC02000011">
    <property type="protein sequence ID" value="KIG18380.1"/>
    <property type="molecule type" value="Genomic_DNA"/>
</dbReference>
<feature type="domain" description="Amidohydrolase-related" evidence="2">
    <location>
        <begin position="38"/>
        <end position="298"/>
    </location>
</feature>
<sequence>MCTLGLGLSVSCVSPSVGNSGPASARTPEQARYEGPVIDLHTHVLFDEQSGELAHGGGNPEQLLALLEDPRLERVGVIVIAPTPGIQRTRELNDQLAALVAAHPDRLLAIGTVHPADGDDALAELTRIEQLGFAMLKLHPNTQQLDLASPEVNAVVHKAGELGLPILFDFSGLFNASDLGPYIMLAAKNPDAQLVLAHMGGTKFHDLLLLSMLSQYTWFQNNIWVELSGVARMYTRSPYAEQLAFVARAIGMDRVLFGSDYPFSRTPSEAIDDVEGLGFRAAEQQMIFHDNAASLLGL</sequence>
<dbReference type="InterPro" id="IPR032465">
    <property type="entry name" value="ACMSD"/>
</dbReference>
<dbReference type="GO" id="GO:0005737">
    <property type="term" value="C:cytoplasm"/>
    <property type="evidence" value="ECO:0007669"/>
    <property type="project" value="TreeGrafter"/>
</dbReference>
<reference evidence="3 4" key="1">
    <citation type="submission" date="2014-12" db="EMBL/GenBank/DDBJ databases">
        <title>Genome assembly of Enhygromyxa salina DSM 15201.</title>
        <authorList>
            <person name="Sharma G."/>
            <person name="Subramanian S."/>
        </authorList>
    </citation>
    <scope>NUCLEOTIDE SEQUENCE [LARGE SCALE GENOMIC DNA]</scope>
    <source>
        <strain evidence="3 4">DSM 15201</strain>
    </source>
</reference>
<dbReference type="GO" id="GO:0019748">
    <property type="term" value="P:secondary metabolic process"/>
    <property type="evidence" value="ECO:0007669"/>
    <property type="project" value="TreeGrafter"/>
</dbReference>
<dbReference type="InterPro" id="IPR032466">
    <property type="entry name" value="Metal_Hydrolase"/>
</dbReference>
<evidence type="ECO:0000256" key="1">
    <source>
        <dbReference type="ARBA" id="ARBA00023239"/>
    </source>
</evidence>
<dbReference type="Pfam" id="PF04909">
    <property type="entry name" value="Amidohydro_2"/>
    <property type="match status" value="1"/>
</dbReference>
<proteinExistence type="predicted"/>
<accession>A0A0C2D9Z1</accession>
<keyword evidence="1" id="KW-0456">Lyase</keyword>
<name>A0A0C2D9Z1_9BACT</name>
<dbReference type="InterPro" id="IPR006680">
    <property type="entry name" value="Amidohydro-rel"/>
</dbReference>
<protein>
    <recommendedName>
        <fullName evidence="2">Amidohydrolase-related domain-containing protein</fullName>
    </recommendedName>
</protein>
<dbReference type="Gene3D" id="3.20.20.140">
    <property type="entry name" value="Metal-dependent hydrolases"/>
    <property type="match status" value="1"/>
</dbReference>
<dbReference type="AlphaFoldDB" id="A0A0C2D9Z1"/>